<dbReference type="EMBL" id="BBJS01000043">
    <property type="protein sequence ID" value="GAN14638.1"/>
    <property type="molecule type" value="Genomic_DNA"/>
</dbReference>
<gene>
    <name evidence="2" type="ORF">SP6_43_01370</name>
</gene>
<dbReference type="Gene3D" id="3.40.50.10140">
    <property type="entry name" value="Toll/interleukin-1 receptor homology (TIR) domain"/>
    <property type="match status" value="1"/>
</dbReference>
<keyword evidence="3" id="KW-1185">Reference proteome</keyword>
<proteinExistence type="predicted"/>
<comment type="caution">
    <text evidence="2">The sequence shown here is derived from an EMBL/GenBank/DDBJ whole genome shotgun (WGS) entry which is preliminary data.</text>
</comment>
<organism evidence="2 3">
    <name type="scientific">Sphingomonas paucimobilis NBRC 13935</name>
    <dbReference type="NCBI Taxonomy" id="1219050"/>
    <lineage>
        <taxon>Bacteria</taxon>
        <taxon>Pseudomonadati</taxon>
        <taxon>Pseudomonadota</taxon>
        <taxon>Alphaproteobacteria</taxon>
        <taxon>Sphingomonadales</taxon>
        <taxon>Sphingomonadaceae</taxon>
        <taxon>Sphingomonas</taxon>
    </lineage>
</organism>
<dbReference type="AlphaFoldDB" id="A0A0C9NIW8"/>
<sequence>MIRFTHNGRPFDASRFAADIEAKAIALGMQALEEKARGAAASIVDPETGRHADVFVDRLSGNRVAIRTTGSPAFARLLEERLGVDPGKVQVMNAADGVPHPKVYLAHASEDKDRVRPIAEYLMANGVDVWFDEWEIEPGDSLRQKMEEGLGAMTHFVVVLTETSIAKPWVAKEIDVGLVQQVGGKSRFVPLVVDLDPAKLSPFLQAMLFLKIDPASEADLKGLADRLHGVSRKPALGAAPRYVQTAPSGLEGWSPAAVAVGKHVVETSAHALAVDPVVTLEDLTAALDIAADDLRIALLDLKDGGYLRELNVSGHYAPQPALFVDFDEAFMPFSPSEDARTLANRMVTGEERAADTKRLAEALGWEPRRMNSAICYLERVGAIKSRHALASAPWRAVQLVRTDETLRFARNHG</sequence>
<dbReference type="GO" id="GO:0007165">
    <property type="term" value="P:signal transduction"/>
    <property type="evidence" value="ECO:0007669"/>
    <property type="project" value="InterPro"/>
</dbReference>
<dbReference type="Pfam" id="PF13676">
    <property type="entry name" value="TIR_2"/>
    <property type="match status" value="1"/>
</dbReference>
<dbReference type="InterPro" id="IPR000157">
    <property type="entry name" value="TIR_dom"/>
</dbReference>
<dbReference type="SUPFAM" id="SSF52200">
    <property type="entry name" value="Toll/Interleukin receptor TIR domain"/>
    <property type="match status" value="1"/>
</dbReference>
<dbReference type="Proteomes" id="UP000032025">
    <property type="component" value="Unassembled WGS sequence"/>
</dbReference>
<dbReference type="GeneID" id="78525617"/>
<dbReference type="InterPro" id="IPR035897">
    <property type="entry name" value="Toll_tir_struct_dom_sf"/>
</dbReference>
<evidence type="ECO:0000259" key="1">
    <source>
        <dbReference type="Pfam" id="PF13676"/>
    </source>
</evidence>
<evidence type="ECO:0000313" key="2">
    <source>
        <dbReference type="EMBL" id="GAN14638.1"/>
    </source>
</evidence>
<dbReference type="RefSeq" id="WP_042469290.1">
    <property type="nucleotide sequence ID" value="NZ_BBJS01000043.1"/>
</dbReference>
<reference evidence="2 3" key="1">
    <citation type="submission" date="2014-08" db="EMBL/GenBank/DDBJ databases">
        <title>Whole genome shotgun sequence of Sphingomonas paucimobilis NBRC 13935.</title>
        <authorList>
            <person name="Hosoyama A."/>
            <person name="Hashimoto M."/>
            <person name="Hosoyama Y."/>
            <person name="Noguchi M."/>
            <person name="Uohara A."/>
            <person name="Ohji S."/>
            <person name="Katano-Makiyama Y."/>
            <person name="Ichikawa N."/>
            <person name="Kimura A."/>
            <person name="Yamazoe A."/>
            <person name="Fujita N."/>
        </authorList>
    </citation>
    <scope>NUCLEOTIDE SEQUENCE [LARGE SCALE GENOMIC DNA]</scope>
    <source>
        <strain evidence="2 3">NBRC 13935</strain>
    </source>
</reference>
<accession>A0A0C9NIW8</accession>
<protein>
    <submittedName>
        <fullName evidence="2">DNA, contig: SP643</fullName>
    </submittedName>
</protein>
<evidence type="ECO:0000313" key="3">
    <source>
        <dbReference type="Proteomes" id="UP000032025"/>
    </source>
</evidence>
<name>A0A0C9NIW8_SPHPI</name>
<feature type="domain" description="TIR" evidence="1">
    <location>
        <begin position="103"/>
        <end position="211"/>
    </location>
</feature>